<evidence type="ECO:0000256" key="2">
    <source>
        <dbReference type="ARBA" id="ARBA00010992"/>
    </source>
</evidence>
<keyword evidence="3 6" id="KW-0812">Transmembrane</keyword>
<keyword evidence="5 6" id="KW-0472">Membrane</keyword>
<evidence type="ECO:0000259" key="7">
    <source>
        <dbReference type="PROSITE" id="PS50850"/>
    </source>
</evidence>
<comment type="subcellular location">
    <subcellularLocation>
        <location evidence="1">Membrane</location>
        <topology evidence="1">Multi-pass membrane protein</topology>
    </subcellularLocation>
</comment>
<dbReference type="GO" id="GO:0005351">
    <property type="term" value="F:carbohydrate:proton symporter activity"/>
    <property type="evidence" value="ECO:0007669"/>
    <property type="project" value="TreeGrafter"/>
</dbReference>
<dbReference type="Proteomes" id="UP000178912">
    <property type="component" value="Unassembled WGS sequence"/>
</dbReference>
<feature type="transmembrane region" description="Helical" evidence="6">
    <location>
        <begin position="95"/>
        <end position="114"/>
    </location>
</feature>
<dbReference type="InterPro" id="IPR020846">
    <property type="entry name" value="MFS_dom"/>
</dbReference>
<proteinExistence type="inferred from homology"/>
<gene>
    <name evidence="8" type="ORF">RAG0_02527</name>
</gene>
<reference evidence="9" key="1">
    <citation type="submission" date="2016-03" db="EMBL/GenBank/DDBJ databases">
        <authorList>
            <person name="Guldener U."/>
        </authorList>
    </citation>
    <scope>NUCLEOTIDE SEQUENCE [LARGE SCALE GENOMIC DNA]</scope>
    <source>
        <strain evidence="9">04CH-RAC-A.6.1</strain>
    </source>
</reference>
<dbReference type="InterPro" id="IPR050360">
    <property type="entry name" value="MFS_Sugar_Transporters"/>
</dbReference>
<organism evidence="8 9">
    <name type="scientific">Rhynchosporium agropyri</name>
    <dbReference type="NCBI Taxonomy" id="914238"/>
    <lineage>
        <taxon>Eukaryota</taxon>
        <taxon>Fungi</taxon>
        <taxon>Dikarya</taxon>
        <taxon>Ascomycota</taxon>
        <taxon>Pezizomycotina</taxon>
        <taxon>Leotiomycetes</taxon>
        <taxon>Helotiales</taxon>
        <taxon>Ploettnerulaceae</taxon>
        <taxon>Rhynchosporium</taxon>
    </lineage>
</organism>
<evidence type="ECO:0000256" key="4">
    <source>
        <dbReference type="ARBA" id="ARBA00022989"/>
    </source>
</evidence>
<keyword evidence="9" id="KW-1185">Reference proteome</keyword>
<dbReference type="SUPFAM" id="SSF103473">
    <property type="entry name" value="MFS general substrate transporter"/>
    <property type="match status" value="1"/>
</dbReference>
<evidence type="ECO:0000256" key="3">
    <source>
        <dbReference type="ARBA" id="ARBA00022692"/>
    </source>
</evidence>
<evidence type="ECO:0000313" key="9">
    <source>
        <dbReference type="Proteomes" id="UP000178912"/>
    </source>
</evidence>
<dbReference type="InterPro" id="IPR036259">
    <property type="entry name" value="MFS_trans_sf"/>
</dbReference>
<feature type="transmembrane region" description="Helical" evidence="6">
    <location>
        <begin position="389"/>
        <end position="408"/>
    </location>
</feature>
<evidence type="ECO:0000256" key="6">
    <source>
        <dbReference type="SAM" id="Phobius"/>
    </source>
</evidence>
<dbReference type="AlphaFoldDB" id="A0A1E1K1N7"/>
<dbReference type="Pfam" id="PF00083">
    <property type="entry name" value="Sugar_tr"/>
    <property type="match status" value="3"/>
</dbReference>
<accession>A0A1E1K1N7</accession>
<evidence type="ECO:0000256" key="5">
    <source>
        <dbReference type="ARBA" id="ARBA00023136"/>
    </source>
</evidence>
<evidence type="ECO:0000256" key="1">
    <source>
        <dbReference type="ARBA" id="ARBA00004141"/>
    </source>
</evidence>
<dbReference type="EMBL" id="FJUX01000010">
    <property type="protein sequence ID" value="CZS91963.1"/>
    <property type="molecule type" value="Genomic_DNA"/>
</dbReference>
<dbReference type="GO" id="GO:0016020">
    <property type="term" value="C:membrane"/>
    <property type="evidence" value="ECO:0007669"/>
    <property type="project" value="UniProtKB-SubCell"/>
</dbReference>
<evidence type="ECO:0000313" key="8">
    <source>
        <dbReference type="EMBL" id="CZS91963.1"/>
    </source>
</evidence>
<dbReference type="OrthoDB" id="6612291at2759"/>
<feature type="domain" description="Major facilitator superfamily (MFS) profile" evidence="7">
    <location>
        <begin position="18"/>
        <end position="412"/>
    </location>
</feature>
<protein>
    <submittedName>
        <fullName evidence="8">Related to RGT2-Sensor of high external glucose concentrations</fullName>
    </submittedName>
</protein>
<dbReference type="InterPro" id="IPR005828">
    <property type="entry name" value="MFS_sugar_transport-like"/>
</dbReference>
<dbReference type="Gene3D" id="1.20.1250.20">
    <property type="entry name" value="MFS general substrate transporter like domains"/>
    <property type="match status" value="2"/>
</dbReference>
<keyword evidence="4 6" id="KW-1133">Transmembrane helix</keyword>
<dbReference type="PROSITE" id="PS50850">
    <property type="entry name" value="MFS"/>
    <property type="match status" value="1"/>
</dbReference>
<feature type="transmembrane region" description="Helical" evidence="6">
    <location>
        <begin position="65"/>
        <end position="88"/>
    </location>
</feature>
<name>A0A1E1K1N7_9HELO</name>
<comment type="similarity">
    <text evidence="2">Belongs to the major facilitator superfamily. Sugar transporter (TC 2.A.1.1) family.</text>
</comment>
<feature type="transmembrane region" description="Helical" evidence="6">
    <location>
        <begin position="318"/>
        <end position="343"/>
    </location>
</feature>
<dbReference type="PANTHER" id="PTHR48022">
    <property type="entry name" value="PLASTIDIC GLUCOSE TRANSPORTER 4"/>
    <property type="match status" value="1"/>
</dbReference>
<feature type="transmembrane region" description="Helical" evidence="6">
    <location>
        <begin position="364"/>
        <end position="383"/>
    </location>
</feature>
<dbReference type="PANTHER" id="PTHR48022:SF77">
    <property type="entry name" value="MAJOR FACILITATOR SUPERFAMILY (MFS) PROFILE DOMAIN-CONTAINING PROTEIN"/>
    <property type="match status" value="1"/>
</dbReference>
<sequence>MVSQNSVLQPFHKSLTLACLLIAVSTFNYGFDNAGFNTTQAMDGFQRQFGTLNSTTGKYFLPPSWLSLFNSLNYIGFGVGVIVGSLVSGEYGRRMCMFTMSCYALITATIAVTSTTREQILAARVLNYVYIGMELAVVPVFQSEIVPAPVRGLAVGSYQFSLMFGSLIVNCSPRWLLIKDRVEKARDAFYKFRSGCVSDEEIAAEFEALQLALRLEPEQGKYMELFQGVNKRRTAIVVAMNFFQQATGQAFVSTYGIIFIKGLGTINPFNMSIVMSVVNLTLVTTDPFSSLVPASKSPQFSLWVVLALSQNPTDQHKIAIVAMLVVFSAGFVFAWAPLTYVITTEVSALRLRDASQRTASMVNVIMNFAVNFSLPYLLYAPYAALGSKVGFIFGAIAVCAVIFTFFCVPECKGRTLEQIDRMFNEGVPLRHFGDHQIVDPSEEASLEKTDMGVEVKAVEKI</sequence>